<dbReference type="AlphaFoldDB" id="A0A8K1G371"/>
<comment type="caution">
    <text evidence="2">The sequence shown here is derived from an EMBL/GenBank/DDBJ whole genome shotgun (WGS) entry which is preliminary data.</text>
</comment>
<protein>
    <submittedName>
        <fullName evidence="2">Uncharacterized protein</fullName>
    </submittedName>
</protein>
<gene>
    <name evidence="2" type="ORF">HGM15179_016126</name>
</gene>
<proteinExistence type="predicted"/>
<organism evidence="2 3">
    <name type="scientific">Zosterops borbonicus</name>
    <dbReference type="NCBI Taxonomy" id="364589"/>
    <lineage>
        <taxon>Eukaryota</taxon>
        <taxon>Metazoa</taxon>
        <taxon>Chordata</taxon>
        <taxon>Craniata</taxon>
        <taxon>Vertebrata</taxon>
        <taxon>Euteleostomi</taxon>
        <taxon>Archelosauria</taxon>
        <taxon>Archosauria</taxon>
        <taxon>Dinosauria</taxon>
        <taxon>Saurischia</taxon>
        <taxon>Theropoda</taxon>
        <taxon>Coelurosauria</taxon>
        <taxon>Aves</taxon>
        <taxon>Neognathae</taxon>
        <taxon>Neoaves</taxon>
        <taxon>Telluraves</taxon>
        <taxon>Australaves</taxon>
        <taxon>Passeriformes</taxon>
        <taxon>Sylvioidea</taxon>
        <taxon>Zosteropidae</taxon>
        <taxon>Zosterops</taxon>
    </lineage>
</organism>
<dbReference type="OrthoDB" id="443634at2759"/>
<keyword evidence="1" id="KW-0732">Signal</keyword>
<feature type="signal peptide" evidence="1">
    <location>
        <begin position="1"/>
        <end position="18"/>
    </location>
</feature>
<dbReference type="EMBL" id="SWJQ01000775">
    <property type="protein sequence ID" value="TRZ10980.1"/>
    <property type="molecule type" value="Genomic_DNA"/>
</dbReference>
<feature type="chain" id="PRO_5035458075" evidence="1">
    <location>
        <begin position="19"/>
        <end position="216"/>
    </location>
</feature>
<sequence>MASRGLRLLLLVYVGVLSSWLELIPKLSHIQEFSSICCLRDDNDNTYVTKDVAERRRRVQLAALLAGGLSLGKCRDTDQGNDCPPVLGTGEATPQILCPVLGLHSKKDMEVLEHIQRRATELGKGLEPRSDEEQLRELGIFSLEKRSLRGQLFTLYNSLKGRLDIGKKFFLRRDVKPWNGVPKEVVESPSLEMSKEWTWHSVLSVSTEHQLGHKLD</sequence>
<accession>A0A8K1G371</accession>
<evidence type="ECO:0000256" key="1">
    <source>
        <dbReference type="SAM" id="SignalP"/>
    </source>
</evidence>
<reference evidence="2" key="1">
    <citation type="submission" date="2019-04" db="EMBL/GenBank/DDBJ databases">
        <title>Genome assembly of Zosterops borbonicus 15179.</title>
        <authorList>
            <person name="Leroy T."/>
            <person name="Anselmetti Y."/>
            <person name="Tilak M.-K."/>
            <person name="Nabholz B."/>
        </authorList>
    </citation>
    <scope>NUCLEOTIDE SEQUENCE</scope>
    <source>
        <strain evidence="2">HGM_15179</strain>
        <tissue evidence="2">Muscle</tissue>
    </source>
</reference>
<evidence type="ECO:0000313" key="2">
    <source>
        <dbReference type="EMBL" id="TRZ10980.1"/>
    </source>
</evidence>
<evidence type="ECO:0000313" key="3">
    <source>
        <dbReference type="Proteomes" id="UP000796761"/>
    </source>
</evidence>
<dbReference type="Proteomes" id="UP000796761">
    <property type="component" value="Unassembled WGS sequence"/>
</dbReference>
<name>A0A8K1G371_9PASS</name>
<keyword evidence="3" id="KW-1185">Reference proteome</keyword>